<proteinExistence type="predicted"/>
<dbReference type="Proteomes" id="UP000260943">
    <property type="component" value="Unassembled WGS sequence"/>
</dbReference>
<dbReference type="InterPro" id="IPR001434">
    <property type="entry name" value="OmcB-like_DUF11"/>
</dbReference>
<dbReference type="NCBIfam" id="TIGR04226">
    <property type="entry name" value="RrgB_K2N_iso_D2"/>
    <property type="match status" value="1"/>
</dbReference>
<feature type="domain" description="DUF11" evidence="3">
    <location>
        <begin position="508"/>
        <end position="623"/>
    </location>
</feature>
<feature type="transmembrane region" description="Helical" evidence="2">
    <location>
        <begin position="12"/>
        <end position="36"/>
    </location>
</feature>
<dbReference type="NCBIfam" id="TIGR01451">
    <property type="entry name" value="B_ant_repeat"/>
    <property type="match status" value="1"/>
</dbReference>
<dbReference type="InterPro" id="IPR047589">
    <property type="entry name" value="DUF11_rpt"/>
</dbReference>
<feature type="transmembrane region" description="Helical" evidence="2">
    <location>
        <begin position="1302"/>
        <end position="1325"/>
    </location>
</feature>
<organism evidence="4 5">
    <name type="scientific">Collinsella tanakaei</name>
    <dbReference type="NCBI Taxonomy" id="626935"/>
    <lineage>
        <taxon>Bacteria</taxon>
        <taxon>Bacillati</taxon>
        <taxon>Actinomycetota</taxon>
        <taxon>Coriobacteriia</taxon>
        <taxon>Coriobacteriales</taxon>
        <taxon>Coriobacteriaceae</taxon>
        <taxon>Collinsella</taxon>
    </lineage>
</organism>
<evidence type="ECO:0000259" key="3">
    <source>
        <dbReference type="Pfam" id="PF01345"/>
    </source>
</evidence>
<feature type="compositionally biased region" description="Acidic residues" evidence="1">
    <location>
        <begin position="1243"/>
        <end position="1261"/>
    </location>
</feature>
<keyword evidence="2" id="KW-0812">Transmembrane</keyword>
<evidence type="ECO:0000256" key="1">
    <source>
        <dbReference type="SAM" id="MobiDB-lite"/>
    </source>
</evidence>
<reference evidence="4 5" key="1">
    <citation type="submission" date="2018-08" db="EMBL/GenBank/DDBJ databases">
        <title>A genome reference for cultivated species of the human gut microbiota.</title>
        <authorList>
            <person name="Zou Y."/>
            <person name="Xue W."/>
            <person name="Luo G."/>
        </authorList>
    </citation>
    <scope>NUCLEOTIDE SEQUENCE [LARGE SCALE GENOMIC DNA]</scope>
    <source>
        <strain evidence="4 5">TF08-14</strain>
    </source>
</reference>
<dbReference type="InterPro" id="IPR051172">
    <property type="entry name" value="Chlamydia_OmcB"/>
</dbReference>
<evidence type="ECO:0000256" key="2">
    <source>
        <dbReference type="SAM" id="Phobius"/>
    </source>
</evidence>
<dbReference type="RefSeq" id="WP_117680452.1">
    <property type="nucleotide sequence ID" value="NZ_QSRJ01000022.1"/>
</dbReference>
<sequence>MNHHPPSCRQSLLTLMSSFNPPAAILGLVIFAAAIVGSLTPIFHLVAADTGKAKIIEVAENEFEDEGYAPSIDFDTITIESGWVEETDVSKYYSTSGGTEPNPDGSRPVVAPRGKGYAFFIDESTPKDSRPTLRYSGGSYGKDNVDALVTLVDWDYLEPTCGWDEFPEVKDQWFEEFRTGVFVSDLWRSGADDETGYQNFNFYTVGLANIRVDVSWVYAGTNTPIELKGHMTCMDLDVSQSFGFGGSVTQARVVSNNDHLSITDDQTRVQSENTALDDQYKRNPEEYRMGLVGAYYDTTAEGKLKTPTELYFGASWRGLGTTCVSFFAMTSEFLTLPNPEDDIPENPPAPVKSADKTSGVSLGDQVIYTIDFTAHEQGVNCRGGYRYTNLDIIDVLPDEMRYVDGSGYLTDESDARIENAGRVIYEGDNENPVENTVRFEFYPDYLQTMKMEGEHYFFIFKAELTEYPKSGKRLDGHLFVRNSSYVLINQSGKLPSNNVDTLLVEPVLSVDKTADKYEYQVDDTITYTVVYKQTAKNAQAREAIISDNLPEGLELITDTVKATGLKDLPDPDINENKWSYSFDKFNYGDTITVTYQARATSHGNGQEIVNNASIHANNAADQDDPAEVWINSAALDITKEVDRYEGYVGSSDIDPGFFEYTVTLKNAKRGTIANDVVISDDSLPKEMPVGRNNDGALRVEVKVDDGSDNTMTWVGDRAEGSFADVAYPIGDDDTVHSQTAPQPVTWNLDPSGTGWKLSFDHLNDTTTVTVTYRAYPQDAASGWEVENKAIAQADNSSKDEDTALVWINQPHLAVDKEANLESFSVGDHIVYHVTVTNETPGTLGRDLVISDLAHTEGIELIRGSIRVYDSRNEDITDECTISSKHGQETFIVQTHRDIINKSDSRSVWKEGELREAKGRNPLDGDGETSITVEYQVAISDAELAGKTIDNTALAVTDEPNTQTTDDEVVNVDGARLIVEKSSDKPTYHVGDVAEYTLVIRQTREAGIARKVVIHDAFDQVDLASIVEDSIVVTGPDGNAVDVEPKFIVQKDERITGFEIPTGIDLEDEQVITVSYQVNMEAPAQMLDNKVRARAEGSLEGVDQHGVEILEAKPQASISKTVQDEKLALNETARYTVRATLSSGKADNAVISDTSLPKTTPIDFDSITVTKNGTLLEDEVKHADNGFSVACGSLAAGDEIAISYNATPSDPSLKGASVVNVATLDFDGLDEPLADYAVVHIEDDADEEPGDPDTPDNPDPDGPDNPNGPNDVDEPSNPDQPDTSGTDDQDKDLGKDLGKTGDWLMSNLPTVTVLGVAICICLAAIITHKRPRH</sequence>
<keyword evidence="2" id="KW-0472">Membrane</keyword>
<dbReference type="InterPro" id="IPR026466">
    <property type="entry name" value="Fim_isopep_form_D2_dom"/>
</dbReference>
<dbReference type="PANTHER" id="PTHR34819:SF3">
    <property type="entry name" value="CELL SURFACE PROTEIN"/>
    <property type="match status" value="1"/>
</dbReference>
<comment type="caution">
    <text evidence="4">The sequence shown here is derived from an EMBL/GenBank/DDBJ whole genome shotgun (WGS) entry which is preliminary data.</text>
</comment>
<dbReference type="SUPFAM" id="SSF49401">
    <property type="entry name" value="Bacterial adhesins"/>
    <property type="match status" value="2"/>
</dbReference>
<protein>
    <submittedName>
        <fullName evidence="4">Isopeptide-forming domain-containing fimbrial protein</fullName>
    </submittedName>
</protein>
<dbReference type="Gene3D" id="2.60.40.740">
    <property type="match status" value="6"/>
</dbReference>
<accession>A0A3E4QNF6</accession>
<evidence type="ECO:0000313" key="4">
    <source>
        <dbReference type="EMBL" id="RGL06996.1"/>
    </source>
</evidence>
<dbReference type="PANTHER" id="PTHR34819">
    <property type="entry name" value="LARGE CYSTEINE-RICH PERIPLASMIC PROTEIN OMCB"/>
    <property type="match status" value="1"/>
</dbReference>
<feature type="region of interest" description="Disordered" evidence="1">
    <location>
        <begin position="1243"/>
        <end position="1297"/>
    </location>
</feature>
<evidence type="ECO:0000313" key="5">
    <source>
        <dbReference type="Proteomes" id="UP000260943"/>
    </source>
</evidence>
<name>A0A3E4QNF6_9ACTN</name>
<dbReference type="EMBL" id="QSRJ01000022">
    <property type="protein sequence ID" value="RGL06996.1"/>
    <property type="molecule type" value="Genomic_DNA"/>
</dbReference>
<dbReference type="InterPro" id="IPR008966">
    <property type="entry name" value="Adhesion_dom_sf"/>
</dbReference>
<keyword evidence="2" id="KW-1133">Transmembrane helix</keyword>
<gene>
    <name evidence="4" type="ORF">DXC81_11145</name>
</gene>
<dbReference type="Pfam" id="PF01345">
    <property type="entry name" value="DUF11"/>
    <property type="match status" value="1"/>
</dbReference>